<evidence type="ECO:0000259" key="3">
    <source>
        <dbReference type="Pfam" id="PF18276"/>
    </source>
</evidence>
<keyword evidence="1" id="KW-0843">Virulence</keyword>
<comment type="caution">
    <text evidence="6">The sequence shown here is derived from an EMBL/GenBank/DDBJ whole genome shotgun (WGS) entry which is preliminary data.</text>
</comment>
<evidence type="ECO:0000259" key="5">
    <source>
        <dbReference type="Pfam" id="PF20220"/>
    </source>
</evidence>
<feature type="coiled-coil region" evidence="2">
    <location>
        <begin position="3191"/>
        <end position="3246"/>
    </location>
</feature>
<dbReference type="Pfam" id="PF18413">
    <property type="entry name" value="Neuraminidase"/>
    <property type="match status" value="1"/>
</dbReference>
<reference evidence="6 7" key="1">
    <citation type="submission" date="2018-06" db="EMBL/GenBank/DDBJ databases">
        <authorList>
            <consortium name="Pathogen Informatics"/>
            <person name="Doyle S."/>
        </authorList>
    </citation>
    <scope>NUCLEOTIDE SEQUENCE [LARGE SCALE GENOMIC DNA]</scope>
    <source>
        <strain evidence="6 7">NCTC8684</strain>
    </source>
</reference>
<feature type="domain" description="ABC toxin N-terminal" evidence="5">
    <location>
        <begin position="1086"/>
        <end position="1177"/>
    </location>
</feature>
<dbReference type="RefSeq" id="WP_181902526.1">
    <property type="nucleotide sequence ID" value="NZ_UIGR01000001.1"/>
</dbReference>
<organism evidence="6 7">
    <name type="scientific">Chromobacterium violaceum</name>
    <dbReference type="NCBI Taxonomy" id="536"/>
    <lineage>
        <taxon>Bacteria</taxon>
        <taxon>Pseudomonadati</taxon>
        <taxon>Pseudomonadota</taxon>
        <taxon>Betaproteobacteria</taxon>
        <taxon>Neisseriales</taxon>
        <taxon>Chromobacteriaceae</taxon>
        <taxon>Chromobacterium</taxon>
    </lineage>
</organism>
<name>A0AAX2M9F5_CHRVL</name>
<dbReference type="Pfam" id="PF20220">
    <property type="entry name" value="ABC_toxin_N"/>
    <property type="match status" value="1"/>
</dbReference>
<dbReference type="InterPro" id="IPR046839">
    <property type="entry name" value="ABC_toxin_N"/>
</dbReference>
<accession>A0AAX2M9F5</accession>
<evidence type="ECO:0000313" key="6">
    <source>
        <dbReference type="EMBL" id="SUX32631.1"/>
    </source>
</evidence>
<protein>
    <submittedName>
        <fullName evidence="6">Salmonella virulence plasmid 28.1kDa A protein</fullName>
    </submittedName>
</protein>
<dbReference type="Pfam" id="PF18276">
    <property type="entry name" value="TcA_TcB_BD"/>
    <property type="match status" value="2"/>
</dbReference>
<evidence type="ECO:0000256" key="1">
    <source>
        <dbReference type="ARBA" id="ARBA00023026"/>
    </source>
</evidence>
<sequence>MGAVVDVNDLLPFPADVAIVLRSLGFQSVYDINTMEADRFRLDFDTRLNGCAAAIYAYAQRQVGLLDNQFRQNLIPAVSSVSGDVPVYSAEQVAQLQQRALPRVARYHQPLYQQLFDDKEERCVEPGALQSLDSPVCYLVYLMTLLRGVRGGEALRRLVAQRPDLAQLLLDEASFKRALASSDLAGEILIDTLDAILLALPQSQYGAIKNQVKGTSEAVYRYLATQARYPLTMPFDMAMRRIELALAPAEHVLGDVFSQLELSYRQVDSGSSTGKRNAEKAYSGLSPEQIAVITGPAPDRTAPFTVVFDETGKFQGGITPSLTLAGQWPTTSITAVSLVAGSSQPLVCNTADNSKTAKVTLTWSANDAGGVRLANPAMDGTPDGKSVYWGTSTWYARHDNNQTDQVAITIGVLIIGSGVEAATRDLALSSSRAELEADYGLDVSQATAAPMRVPVPMLCQAAQISREELEAFYAIGNDRPSVSKHMPLNGAVEAGLPGHYGASFLWGGRAIYDAAYPPGTIDANQLLCTSDQLDRLQRLIRLKNHLGLPAGQLDMLLNAALHAELAKDRAASPSWSLSANTLRALGVFLRWRDAYGLDAERGAALLFEIPPYARVGQTSLLDKLLQEDGNWKVDGQALSASDKAMLARAFRISDVTLARLLILLTAKSSSVTRSLSTLSALYRPVLVAQLLGIATDDLLALLQLLGGETAVSTSHTLLTLLFTPSIQDSGCDTLDLLLALDQCVQWCQQNQGTLTEWVTLARPADQGMARDKALRQALKDTLESFNETTLLQAFQADGVDGDAAKKAIGEYKLASLIPTRSVASGEVEKTNQFLESHPTVASYLQARFQAVVSAVANQTGLSQGVAAILTSHHADLLDQTSVSLTPLFISAGVVGRDALDETQLLPLAVGVEGLGFKAADTLSDWCRLLALCDYAQLAQGDSRLSPIALWASGQYVVAEVRKAVGAVIGDTVAAEGLIANGAFITGVARVQRMLSVSEWSGWSVASLKEWLDASTMLAWDKRRPLSLTCGTQSGPAAEALDARLSEIQTGALLAFYKAICRRFTIQYRKLGWSLAYREHAPETVDVASTLLIDPEMTAKVPTTRVAEAIASFQAFIQRIAEGAEAGLELTPDELKRWQTTDSRYAVWAANVQLRWHPEQYVNPAARINKTGLFQQFETRLSQSHLDRDAVEGALREYLSGFEKIVNLDVIGGYQDGVDQASSTMYFLGRSKNAPYEYYCRSWGVDGAGMRVWNEWSRIELPSLTDAIPALASKATVIEAEWKKRFENLDSLLTNDQREKLWLPVQARLVVLNGRLYFVWVEAREVSGHAQTSTSGEVKATTSVKEYQYVVSMIYRRLGGDWSAPIEVYKSVSTLKPDAYPPHLAVFTIPEGTAEFPAEVLNKAVPKGNLLFIGLLGEPFQLPADPDFDSDPQILAWRAAGHQIKNKNTMSQAIAEKVSGTTYLLLDSFLSEITRNALWGEAGTQSRPGVAKWGGALGNTIRGLILNSYRWIVKGGGQDLVNPDEWFYSTGVVTPCMPNSWLLERRYMKNLGSLVFGPEMKVALSVDGAGQTGRDSYEVISRATISADMLAKVPSDRKLIHFLEINGNSRYAAVSSVDDRLSIFLAFDNGASPCVSSIKHGLVLVAKTAANVVLTDGVDDALIETGVLTVARGELQTMTADIRENRLGVQFLLTQKPDARNAQQKETDTQPSVIGINVATPETEIRLLTGVSFKLLTGVTDMNIAGPLKESKDWLAATYCDGANGQRFSPWAYNLAPDAIKSEVKLATRCTKKDINKLTLSGGQSLYDSNGSKVESLAKVTNDSDVVYLVQNVDLHDLSTMSSQPEYKVFSQPTGSDGALSPMRFEFHALSAGESGTPFTVTGVGLTILSKPVLDRYLAKLGGQTLFVKDDWGWLPAEFSMDVTPAPLNRRFNLASADEMYLAVKIDATKIKGSFDNVTKRWTACGVSAVSLLQASGGYVLGLKSTGTAERIALAAASSASTSSAAGFYWADNRIYLDAPNETAGKALLSQYEYFFIVLPWIANDFKTAADNGLLFALANVYTKTVFGKINCNVAPLARCVITSSYEPATVRVGESARLKITVDLSAEPELSDAAQLTIALGDAFQIGSPAIVPAGTTFPAMGAFGGNITLSDLRQRPRVLEFNIPVQVRDVPPESAALLATVTVTDRQSAQRFTIATPKVLPAQHQRMAVVWQWRYGSVADGLTSVDSRKSISTVDLKSAFLLAAFEVCLNDSWYRRGDSITLTLILPTGLEADDAKWTAVKKAYPNIVDLATNWKTMTDGKLTVVKDLKLTDDVQTILVPLKLSAAAETSIQNKQPLFWNAAEAWVSSANGSPMTLMSAFFMQPSTGIKANLSAVCNVPDMKVPLGGAFSDEVRILVLEQDTVIENITLELPKNCQSKNHSATWIDANGIAKILNGQLTNDQFLKFDLSEIKLDKSRLYTLQVPLLAEPLSAIEINEREKVNKDNKTQFKVKFSHETEAVAVKLGSIEVLPIVGTTITVQNLDGTPLIGERLAVGGKYRYQIDVHMSEEDLRKQVGQEADLQVPLVGVVLTITVSDTQEIIKDKISTTLPTLTEAKFNDIKKKYTTFTVKYPMPPGANENGFFVNNNGQCIVYTLAQAGGLNGKMEIPFEVLKEGDCWATVSIKPQGSNMNVAAANFAWLALQPVNRYSASLLSFDSARLPFSDLRFSHNELGDAFSDPVPLQRSIPMGDIKRARWPSDNLIRLNTQFGKELARIAQRDTETVFESATQEHRQAPLASNGEPELLEKDSANLLYFWELFFHAPFLIAHRLNLEGRHEEAQDWLRRLFEPFPMSRGVTKPTDYWRCRLLTAQFRFVPLTETSGPVDPDAVASYQPVYYRKALFFAYVKNLIDKGDGYFRELTRDSVNEARQCYLLAMSLMGSPQLVTEVETWQPCTLTDASTGYARGVVDQPGQMFYIPRSHLSQELWEKLSTRLYNLRNGLTLDGKPLSLPLYDQPLNPAELLAARSAASGKAAALRSKISVPPFRYGVIHAQASNAVDMLVQFGATLLTVLDRQQDLQLQSLLLRQQQEIGQFLVDIQADTVRLSTANRKVMQAAYEAAVKRAEKLQGWIDADVSSDESHALKLRRDASIIGATSGSLRAVASGLDVVPRIFGFANGGGRIGAIADALSQGILVASDIMLGDASHAETREQYRRRKQDWELAKEQADAEINQLKLQLDADTIQAAIYEKQLAQTRVQLRQFDEQAAFMRARFTSEALFQWMIGQVSSLYYQAYDTVSSLCLLAQEAWRYEVGDYDKSRNFFQSGGWNDARRGLLAGEALRLGLLRMQREYLSRAERQLELTHTFSVRRAYDESTGKVDGDWRRTYISKPLTNFDKSKSKSLWREDDFKKALALAIPFSVTENDLAKRYPGHYMRQLVSVSVTLPGLIGPYEDVCVMLVQKSSRFSLKPTGPVFQAMCTGSASDEIMRDVRPSQAIALSSGLDDGGLFVLNFGDDKLLPFEGNGVVGDWELRFFNPYSASQRRFLDSLTDVIVRFHYRAKDGGDAYATLVSETLLTSGAFGFKATKATP</sequence>
<dbReference type="InterPro" id="IPR041079">
    <property type="entry name" value="Neuraminidase-like"/>
</dbReference>
<feature type="domain" description="Tc toxin complex TcA C-terminal TcB-binding" evidence="3">
    <location>
        <begin position="3398"/>
        <end position="3540"/>
    </location>
</feature>
<dbReference type="InterPro" id="IPR018003">
    <property type="entry name" value="Insecticidal_toxin/plasmid_vir"/>
</dbReference>
<feature type="domain" description="Tc toxin complex TcA C-terminal TcB-binding" evidence="3">
    <location>
        <begin position="3218"/>
        <end position="3353"/>
    </location>
</feature>
<evidence type="ECO:0000313" key="7">
    <source>
        <dbReference type="Proteomes" id="UP000254029"/>
    </source>
</evidence>
<dbReference type="Proteomes" id="UP000254029">
    <property type="component" value="Unassembled WGS sequence"/>
</dbReference>
<evidence type="ECO:0000259" key="4">
    <source>
        <dbReference type="Pfam" id="PF18413"/>
    </source>
</evidence>
<evidence type="ECO:0000256" key="2">
    <source>
        <dbReference type="SAM" id="Coils"/>
    </source>
</evidence>
<proteinExistence type="predicted"/>
<dbReference type="Pfam" id="PF03538">
    <property type="entry name" value="VRP1"/>
    <property type="match status" value="1"/>
</dbReference>
<feature type="domain" description="Neuraminidase-like" evidence="4">
    <location>
        <begin position="1207"/>
        <end position="1371"/>
    </location>
</feature>
<dbReference type="InterPro" id="IPR040840">
    <property type="entry name" value="TcA_TcB_BD"/>
</dbReference>
<gene>
    <name evidence="6" type="ORF">NCTC8684_01711</name>
</gene>
<keyword evidence="2" id="KW-0175">Coiled coil</keyword>
<dbReference type="EMBL" id="UIGR01000001">
    <property type="protein sequence ID" value="SUX32631.1"/>
    <property type="molecule type" value="Genomic_DNA"/>
</dbReference>